<evidence type="ECO:0000259" key="6">
    <source>
        <dbReference type="Pfam" id="PF23024"/>
    </source>
</evidence>
<dbReference type="CDD" id="cd05931">
    <property type="entry name" value="FAAL"/>
    <property type="match status" value="1"/>
</dbReference>
<dbReference type="InterPro" id="IPR045851">
    <property type="entry name" value="AMP-bd_C_sf"/>
</dbReference>
<dbReference type="InterPro" id="IPR025110">
    <property type="entry name" value="AMP-bd_C"/>
</dbReference>
<dbReference type="InterPro" id="IPR020845">
    <property type="entry name" value="AMP-binding_CS"/>
</dbReference>
<dbReference type="PROSITE" id="PS00455">
    <property type="entry name" value="AMP_BINDING"/>
    <property type="match status" value="1"/>
</dbReference>
<organism evidence="7 8">
    <name type="scientific">Legionella lytica</name>
    <dbReference type="NCBI Taxonomy" id="96232"/>
    <lineage>
        <taxon>Bacteria</taxon>
        <taxon>Pseudomonadati</taxon>
        <taxon>Pseudomonadota</taxon>
        <taxon>Gammaproteobacteria</taxon>
        <taxon>Legionellales</taxon>
        <taxon>Legionellaceae</taxon>
        <taxon>Legionella</taxon>
    </lineage>
</organism>
<dbReference type="GO" id="GO:0016874">
    <property type="term" value="F:ligase activity"/>
    <property type="evidence" value="ECO:0007669"/>
    <property type="project" value="UniProtKB-KW"/>
</dbReference>
<dbReference type="Gene3D" id="3.40.50.12780">
    <property type="entry name" value="N-terminal domain of ligase-like"/>
    <property type="match status" value="1"/>
</dbReference>
<dbReference type="Pfam" id="PF23024">
    <property type="entry name" value="AMP-dom_DIP2-like"/>
    <property type="match status" value="1"/>
</dbReference>
<dbReference type="Proteomes" id="UP001615550">
    <property type="component" value="Unassembled WGS sequence"/>
</dbReference>
<gene>
    <name evidence="7" type="ORF">ACD661_13415</name>
</gene>
<keyword evidence="4" id="KW-0443">Lipid metabolism</keyword>
<proteinExistence type="inferred from homology"/>
<reference evidence="7 8" key="1">
    <citation type="submission" date="2024-08" db="EMBL/GenBank/DDBJ databases">
        <title>Draft Genome Sequence of Legionella lytica strain DSB2004, Isolated From a Fire Sprinkler System.</title>
        <authorList>
            <person name="Everhart A.D."/>
            <person name="Kidane D.T."/>
            <person name="Farone A.L."/>
            <person name="Farone M.B."/>
        </authorList>
    </citation>
    <scope>NUCLEOTIDE SEQUENCE [LARGE SCALE GENOMIC DNA]</scope>
    <source>
        <strain evidence="7 8">DSB2004</strain>
    </source>
</reference>
<evidence type="ECO:0000256" key="4">
    <source>
        <dbReference type="ARBA" id="ARBA00023098"/>
    </source>
</evidence>
<dbReference type="Gene3D" id="3.30.300.30">
    <property type="match status" value="1"/>
</dbReference>
<comment type="similarity">
    <text evidence="1">Belongs to the ATP-dependent AMP-binding enzyme family.</text>
</comment>
<evidence type="ECO:0000256" key="3">
    <source>
        <dbReference type="ARBA" id="ARBA00022832"/>
    </source>
</evidence>
<evidence type="ECO:0000259" key="5">
    <source>
        <dbReference type="Pfam" id="PF00501"/>
    </source>
</evidence>
<sequence>MSSRYCSLVSLLEAKAQSKPDFPLYTFLSRNTEENGILTLETLAEQARKIAILLQQSTHPGERVIIIYPPGLELIAAFFGCLYAGVIAIPVYPPNTKALVTKLHHIIQNSGATVALTTDEVLRKIKKLRVVKLLNKTPVLGKMVNHLVGPSFERHNQLLGWNFEKMHFLVTDYLSDYSGNGWNKPLITADGLAFLQYTSGSTGKPKGVMVSHGNLLNNLMVTQLRNRSSEEDICVSWLPPYHDMGLIAGILQPLFTGYPVKLMAPMSFLQRPAAWLEAMSHFRGTITGAPNFAYDLCSDKITDEEKIHLDLSNWRIAATGSEPIRCSTIDKFTNFFEECGFQADAFYPCYGLAESTLMVTAVDPNEGVQSQLVDNKALSLGQVRYCEANYPHARRLVNCGKPADDFHVVIVNPETLQVCAERKVGEIWVTSKSVTQGYWQLPNESNYCFHARTPGDERTFLRTGDLGYLAEGALYVTGRLKDMIIIRGCNYYPHDLEDTINGCHSQLRVNCCAIFAVEENEREYLVVVQEINQHIEAEVAREIIRIVRSRILKEHGIPADIVVLAAHKAVPKTTSGKIQRLLCKKNYLEGSLEIFYIDSIHDSSSISKLLQNVRFCVL</sequence>
<dbReference type="PANTHER" id="PTHR22754:SF32">
    <property type="entry name" value="DISCO-INTERACTING PROTEIN 2"/>
    <property type="match status" value="1"/>
</dbReference>
<dbReference type="SUPFAM" id="SSF56801">
    <property type="entry name" value="Acetyl-CoA synthetase-like"/>
    <property type="match status" value="1"/>
</dbReference>
<feature type="domain" description="AMP-binding enzyme C-terminal" evidence="6">
    <location>
        <begin position="482"/>
        <end position="594"/>
    </location>
</feature>
<accession>A0ABW8DDI5</accession>
<comment type="caution">
    <text evidence="7">The sequence shown here is derived from an EMBL/GenBank/DDBJ whole genome shotgun (WGS) entry which is preliminary data.</text>
</comment>
<name>A0ABW8DDI5_9GAMM</name>
<evidence type="ECO:0000256" key="1">
    <source>
        <dbReference type="ARBA" id="ARBA00006432"/>
    </source>
</evidence>
<evidence type="ECO:0000313" key="7">
    <source>
        <dbReference type="EMBL" id="MFJ1269560.1"/>
    </source>
</evidence>
<keyword evidence="3" id="KW-0276">Fatty acid metabolism</keyword>
<dbReference type="Pfam" id="PF00501">
    <property type="entry name" value="AMP-binding"/>
    <property type="match status" value="1"/>
</dbReference>
<dbReference type="PANTHER" id="PTHR22754">
    <property type="entry name" value="DISCO-INTERACTING PROTEIN 2 DIP2 -RELATED"/>
    <property type="match status" value="1"/>
</dbReference>
<keyword evidence="8" id="KW-1185">Reference proteome</keyword>
<dbReference type="InterPro" id="IPR040097">
    <property type="entry name" value="FAAL/FAAC"/>
</dbReference>
<evidence type="ECO:0000313" key="8">
    <source>
        <dbReference type="Proteomes" id="UP001615550"/>
    </source>
</evidence>
<feature type="domain" description="AMP-dependent synthetase/ligase" evidence="5">
    <location>
        <begin position="12"/>
        <end position="439"/>
    </location>
</feature>
<dbReference type="InterPro" id="IPR042099">
    <property type="entry name" value="ANL_N_sf"/>
</dbReference>
<dbReference type="RefSeq" id="WP_400188377.1">
    <property type="nucleotide sequence ID" value="NZ_JBGORX010000007.1"/>
</dbReference>
<keyword evidence="2 7" id="KW-0436">Ligase</keyword>
<protein>
    <submittedName>
        <fullName evidence="7">Fatty acyl-AMP ligase</fullName>
    </submittedName>
</protein>
<dbReference type="EMBL" id="JBGORX010000007">
    <property type="protein sequence ID" value="MFJ1269560.1"/>
    <property type="molecule type" value="Genomic_DNA"/>
</dbReference>
<evidence type="ECO:0000256" key="2">
    <source>
        <dbReference type="ARBA" id="ARBA00022598"/>
    </source>
</evidence>
<dbReference type="InterPro" id="IPR000873">
    <property type="entry name" value="AMP-dep_synth/lig_dom"/>
</dbReference>